<evidence type="ECO:0000256" key="2">
    <source>
        <dbReference type="SAM" id="SignalP"/>
    </source>
</evidence>
<evidence type="ECO:0008006" key="5">
    <source>
        <dbReference type="Google" id="ProtNLM"/>
    </source>
</evidence>
<reference evidence="4" key="1">
    <citation type="journal article" date="2019" name="Int. J. Syst. Evol. Microbiol.">
        <title>The Global Catalogue of Microorganisms (GCM) 10K type strain sequencing project: providing services to taxonomists for standard genome sequencing and annotation.</title>
        <authorList>
            <consortium name="The Broad Institute Genomics Platform"/>
            <consortium name="The Broad Institute Genome Sequencing Center for Infectious Disease"/>
            <person name="Wu L."/>
            <person name="Ma J."/>
        </authorList>
    </citation>
    <scope>NUCLEOTIDE SEQUENCE [LARGE SCALE GENOMIC DNA]</scope>
    <source>
        <strain evidence="4">JCM 17589</strain>
    </source>
</reference>
<sequence length="75" mass="7638">MAPLVSVNSVVALMGSTVTSVLAVGSALPFAGSSEDEPQPTRSEPTVAAVSQLRTNLDDERSIDALASSQVLGTH</sequence>
<organism evidence="3 4">
    <name type="scientific">Streptomyces tunisiensis</name>
    <dbReference type="NCBI Taxonomy" id="948699"/>
    <lineage>
        <taxon>Bacteria</taxon>
        <taxon>Bacillati</taxon>
        <taxon>Actinomycetota</taxon>
        <taxon>Actinomycetes</taxon>
        <taxon>Kitasatosporales</taxon>
        <taxon>Streptomycetaceae</taxon>
        <taxon>Streptomyces</taxon>
    </lineage>
</organism>
<feature type="chain" id="PRO_5045905151" description="Secreted protein" evidence="2">
    <location>
        <begin position="24"/>
        <end position="75"/>
    </location>
</feature>
<dbReference type="EMBL" id="BAABBU010000026">
    <property type="protein sequence ID" value="GAA4147470.1"/>
    <property type="molecule type" value="Genomic_DNA"/>
</dbReference>
<name>A0ABP7Z5L9_9ACTN</name>
<dbReference type="Proteomes" id="UP001501845">
    <property type="component" value="Unassembled WGS sequence"/>
</dbReference>
<accession>A0ABP7Z5L9</accession>
<feature type="signal peptide" evidence="2">
    <location>
        <begin position="1"/>
        <end position="23"/>
    </location>
</feature>
<comment type="caution">
    <text evidence="3">The sequence shown here is derived from an EMBL/GenBank/DDBJ whole genome shotgun (WGS) entry which is preliminary data.</text>
</comment>
<keyword evidence="4" id="KW-1185">Reference proteome</keyword>
<keyword evidence="2" id="KW-0732">Signal</keyword>
<gene>
    <name evidence="3" type="ORF">GCM10022285_54690</name>
</gene>
<evidence type="ECO:0000313" key="3">
    <source>
        <dbReference type="EMBL" id="GAA4147470.1"/>
    </source>
</evidence>
<feature type="region of interest" description="Disordered" evidence="1">
    <location>
        <begin position="30"/>
        <end position="49"/>
    </location>
</feature>
<protein>
    <recommendedName>
        <fullName evidence="5">Secreted protein</fullName>
    </recommendedName>
</protein>
<evidence type="ECO:0000256" key="1">
    <source>
        <dbReference type="SAM" id="MobiDB-lite"/>
    </source>
</evidence>
<proteinExistence type="predicted"/>
<evidence type="ECO:0000313" key="4">
    <source>
        <dbReference type="Proteomes" id="UP001501845"/>
    </source>
</evidence>